<sequence length="99" mass="10893">MHHTLRFPLAQTITGSCRKKEANPPTAGILSPENVPGLSKNRELDSTSCEGASLCSFVGVIMATPNHSLVLKGTSWRVLLEIPLFLSFRERESAVEDWN</sequence>
<gene>
    <name evidence="1" type="ORF">L1987_75840</name>
</gene>
<proteinExistence type="predicted"/>
<evidence type="ECO:0000313" key="1">
    <source>
        <dbReference type="EMBL" id="KAI3705601.1"/>
    </source>
</evidence>
<name>A0ACB9A780_9ASTR</name>
<organism evidence="1 2">
    <name type="scientific">Smallanthus sonchifolius</name>
    <dbReference type="NCBI Taxonomy" id="185202"/>
    <lineage>
        <taxon>Eukaryota</taxon>
        <taxon>Viridiplantae</taxon>
        <taxon>Streptophyta</taxon>
        <taxon>Embryophyta</taxon>
        <taxon>Tracheophyta</taxon>
        <taxon>Spermatophyta</taxon>
        <taxon>Magnoliopsida</taxon>
        <taxon>eudicotyledons</taxon>
        <taxon>Gunneridae</taxon>
        <taxon>Pentapetalae</taxon>
        <taxon>asterids</taxon>
        <taxon>campanulids</taxon>
        <taxon>Asterales</taxon>
        <taxon>Asteraceae</taxon>
        <taxon>Asteroideae</taxon>
        <taxon>Heliantheae alliance</taxon>
        <taxon>Millerieae</taxon>
        <taxon>Smallanthus</taxon>
    </lineage>
</organism>
<comment type="caution">
    <text evidence="1">The sequence shown here is derived from an EMBL/GenBank/DDBJ whole genome shotgun (WGS) entry which is preliminary data.</text>
</comment>
<protein>
    <submittedName>
        <fullName evidence="1">Uncharacterized protein</fullName>
    </submittedName>
</protein>
<reference evidence="1 2" key="2">
    <citation type="journal article" date="2022" name="Mol. Ecol. Resour.">
        <title>The genomes of chicory, endive, great burdock and yacon provide insights into Asteraceae paleo-polyploidization history and plant inulin production.</title>
        <authorList>
            <person name="Fan W."/>
            <person name="Wang S."/>
            <person name="Wang H."/>
            <person name="Wang A."/>
            <person name="Jiang F."/>
            <person name="Liu H."/>
            <person name="Zhao H."/>
            <person name="Xu D."/>
            <person name="Zhang Y."/>
        </authorList>
    </citation>
    <scope>NUCLEOTIDE SEQUENCE [LARGE SCALE GENOMIC DNA]</scope>
    <source>
        <strain evidence="2">cv. Yunnan</strain>
        <tissue evidence="1">Leaves</tissue>
    </source>
</reference>
<reference evidence="2" key="1">
    <citation type="journal article" date="2022" name="Mol. Ecol. Resour.">
        <title>The genomes of chicory, endive, great burdock and yacon provide insights into Asteraceae palaeo-polyploidization history and plant inulin production.</title>
        <authorList>
            <person name="Fan W."/>
            <person name="Wang S."/>
            <person name="Wang H."/>
            <person name="Wang A."/>
            <person name="Jiang F."/>
            <person name="Liu H."/>
            <person name="Zhao H."/>
            <person name="Xu D."/>
            <person name="Zhang Y."/>
        </authorList>
    </citation>
    <scope>NUCLEOTIDE SEQUENCE [LARGE SCALE GENOMIC DNA]</scope>
    <source>
        <strain evidence="2">cv. Yunnan</strain>
    </source>
</reference>
<dbReference type="Proteomes" id="UP001056120">
    <property type="component" value="Linkage Group LG25"/>
</dbReference>
<evidence type="ECO:0000313" key="2">
    <source>
        <dbReference type="Proteomes" id="UP001056120"/>
    </source>
</evidence>
<dbReference type="EMBL" id="CM042042">
    <property type="protein sequence ID" value="KAI3705601.1"/>
    <property type="molecule type" value="Genomic_DNA"/>
</dbReference>
<accession>A0ACB9A780</accession>
<keyword evidence="2" id="KW-1185">Reference proteome</keyword>